<evidence type="ECO:0000313" key="3">
    <source>
        <dbReference type="Proteomes" id="UP001497457"/>
    </source>
</evidence>
<dbReference type="EMBL" id="OZ075115">
    <property type="protein sequence ID" value="CAL5067380.1"/>
    <property type="molecule type" value="Genomic_DNA"/>
</dbReference>
<dbReference type="Proteomes" id="UP001497457">
    <property type="component" value="Chromosome 5rd"/>
</dbReference>
<dbReference type="AlphaFoldDB" id="A0ABC9F1W3"/>
<name>A0ABC9F1W3_9POAL</name>
<evidence type="ECO:0000313" key="2">
    <source>
        <dbReference type="EMBL" id="CAL5067380.1"/>
    </source>
</evidence>
<feature type="compositionally biased region" description="Basic residues" evidence="1">
    <location>
        <begin position="132"/>
        <end position="145"/>
    </location>
</feature>
<accession>A0ABC9F1W3</accession>
<evidence type="ECO:0000256" key="1">
    <source>
        <dbReference type="SAM" id="MobiDB-lite"/>
    </source>
</evidence>
<proteinExistence type="predicted"/>
<gene>
    <name evidence="2" type="ORF">URODEC1_LOCUS100955</name>
</gene>
<protein>
    <submittedName>
        <fullName evidence="2">Uncharacterized protein</fullName>
    </submittedName>
</protein>
<organism evidence="2 3">
    <name type="scientific">Urochloa decumbens</name>
    <dbReference type="NCBI Taxonomy" id="240449"/>
    <lineage>
        <taxon>Eukaryota</taxon>
        <taxon>Viridiplantae</taxon>
        <taxon>Streptophyta</taxon>
        <taxon>Embryophyta</taxon>
        <taxon>Tracheophyta</taxon>
        <taxon>Spermatophyta</taxon>
        <taxon>Magnoliopsida</taxon>
        <taxon>Liliopsida</taxon>
        <taxon>Poales</taxon>
        <taxon>Poaceae</taxon>
        <taxon>PACMAD clade</taxon>
        <taxon>Panicoideae</taxon>
        <taxon>Panicodae</taxon>
        <taxon>Paniceae</taxon>
        <taxon>Melinidinae</taxon>
        <taxon>Urochloa</taxon>
    </lineage>
</organism>
<keyword evidence="3" id="KW-1185">Reference proteome</keyword>
<feature type="region of interest" description="Disordered" evidence="1">
    <location>
        <begin position="123"/>
        <end position="171"/>
    </location>
</feature>
<reference evidence="2" key="1">
    <citation type="submission" date="2024-10" db="EMBL/GenBank/DDBJ databases">
        <authorList>
            <person name="Ryan C."/>
        </authorList>
    </citation>
    <scope>NUCLEOTIDE SEQUENCE [LARGE SCALE GENOMIC DNA]</scope>
</reference>
<sequence>MEAPVLPPPSGDAVIQEPHPTILGAAVTSASAPSKLRPSSKISAAQVPSAPMPASTPIAAVDGSMEGGQQVLDELPARMAATPFWIPQMSMTFCSFDEAWHFWLHELLILKIATCSCFKKKKDTKENGAKKNNAKKNSAKKKKTSKPVQHEESGCLAPDPSQPYERKRESSVTQVLFNSSVIQDVSNIHSLGRMDGSSLKAR</sequence>